<evidence type="ECO:0000313" key="6">
    <source>
        <dbReference type="Proteomes" id="UP000230732"/>
    </source>
</evidence>
<keyword evidence="3" id="KW-0812">Transmembrane</keyword>
<organism evidence="5 6">
    <name type="scientific">Candidatus Yonathbacteria bacterium CG_4_10_14_0_8_um_filter_43_17</name>
    <dbReference type="NCBI Taxonomy" id="1975099"/>
    <lineage>
        <taxon>Bacteria</taxon>
        <taxon>Candidatus Yonathiibacteriota</taxon>
    </lineage>
</organism>
<dbReference type="Pfam" id="PF01522">
    <property type="entry name" value="Polysacc_deac_1"/>
    <property type="match status" value="1"/>
</dbReference>
<comment type="caution">
    <text evidence="5">The sequence shown here is derived from an EMBL/GenBank/DDBJ whole genome shotgun (WGS) entry which is preliminary data.</text>
</comment>
<dbReference type="PANTHER" id="PTHR34216:SF3">
    <property type="entry name" value="POLY-BETA-1,6-N-ACETYL-D-GLUCOSAMINE N-DEACETYLASE"/>
    <property type="match status" value="1"/>
</dbReference>
<dbReference type="SUPFAM" id="SSF88713">
    <property type="entry name" value="Glycoside hydrolase/deacetylase"/>
    <property type="match status" value="1"/>
</dbReference>
<dbReference type="AlphaFoldDB" id="A0A2M7Q5U3"/>
<protein>
    <recommendedName>
        <fullName evidence="4">NodB homology domain-containing protein</fullName>
    </recommendedName>
</protein>
<dbReference type="Gene3D" id="3.20.20.370">
    <property type="entry name" value="Glycoside hydrolase/deacetylase"/>
    <property type="match status" value="1"/>
</dbReference>
<name>A0A2M7Q5U3_9BACT</name>
<dbReference type="EMBL" id="PFKX01000005">
    <property type="protein sequence ID" value="PIY58807.1"/>
    <property type="molecule type" value="Genomic_DNA"/>
</dbReference>
<comment type="subcellular location">
    <subcellularLocation>
        <location evidence="1">Secreted</location>
    </subcellularLocation>
</comment>
<dbReference type="GO" id="GO:0005576">
    <property type="term" value="C:extracellular region"/>
    <property type="evidence" value="ECO:0007669"/>
    <property type="project" value="UniProtKB-SubCell"/>
</dbReference>
<keyword evidence="2" id="KW-0732">Signal</keyword>
<sequence>MINRSFLKKIKPLLVKLHIFNFLYATYFFVAKIKNKLTNCVNKLTRETVPVLLYHRIDNISADPVMLVVKPETFEEHIKYINKFYKPISLSELVRRLKSGSLLGDEICVTFDDGYKDNFTNALPILKKYNTPATIFVTTSSLGNQASFDWDMKYNPKERAFFLSKEEIAILANHPLIEIGAHTHTHLRLSDFSKHDQLKEIEASKKILEDVIKKKVLHFAYPFGAKQDFNNLSESVVAGLGFISAYENTGLLGIASSDVYSFPRINIREGSVSYLSKLLCN</sequence>
<dbReference type="Proteomes" id="UP000230732">
    <property type="component" value="Unassembled WGS sequence"/>
</dbReference>
<accession>A0A2M7Q5U3</accession>
<evidence type="ECO:0000256" key="2">
    <source>
        <dbReference type="ARBA" id="ARBA00022729"/>
    </source>
</evidence>
<feature type="transmembrane region" description="Helical" evidence="3">
    <location>
        <begin position="12"/>
        <end position="30"/>
    </location>
</feature>
<evidence type="ECO:0000256" key="3">
    <source>
        <dbReference type="SAM" id="Phobius"/>
    </source>
</evidence>
<dbReference type="PROSITE" id="PS51677">
    <property type="entry name" value="NODB"/>
    <property type="match status" value="1"/>
</dbReference>
<gene>
    <name evidence="5" type="ORF">COY98_00220</name>
</gene>
<evidence type="ECO:0000259" key="4">
    <source>
        <dbReference type="PROSITE" id="PS51677"/>
    </source>
</evidence>
<dbReference type="CDD" id="cd10918">
    <property type="entry name" value="CE4_NodB_like_5s_6s"/>
    <property type="match status" value="1"/>
</dbReference>
<evidence type="ECO:0000313" key="5">
    <source>
        <dbReference type="EMBL" id="PIY58807.1"/>
    </source>
</evidence>
<dbReference type="GO" id="GO:0005975">
    <property type="term" value="P:carbohydrate metabolic process"/>
    <property type="evidence" value="ECO:0007669"/>
    <property type="project" value="InterPro"/>
</dbReference>
<keyword evidence="3" id="KW-1133">Transmembrane helix</keyword>
<keyword evidence="3" id="KW-0472">Membrane</keyword>
<dbReference type="InterPro" id="IPR002509">
    <property type="entry name" value="NODB_dom"/>
</dbReference>
<reference evidence="6" key="1">
    <citation type="submission" date="2017-09" db="EMBL/GenBank/DDBJ databases">
        <title>Depth-based differentiation of microbial function through sediment-hosted aquifers and enrichment of novel symbionts in the deep terrestrial subsurface.</title>
        <authorList>
            <person name="Probst A.J."/>
            <person name="Ladd B."/>
            <person name="Jarett J.K."/>
            <person name="Geller-Mcgrath D.E."/>
            <person name="Sieber C.M.K."/>
            <person name="Emerson J.B."/>
            <person name="Anantharaman K."/>
            <person name="Thomas B.C."/>
            <person name="Malmstrom R."/>
            <person name="Stieglmeier M."/>
            <person name="Klingl A."/>
            <person name="Woyke T."/>
            <person name="Ryan C.M."/>
            <person name="Banfield J.F."/>
        </authorList>
    </citation>
    <scope>NUCLEOTIDE SEQUENCE [LARGE SCALE GENOMIC DNA]</scope>
</reference>
<dbReference type="InterPro" id="IPR051398">
    <property type="entry name" value="Polysacch_Deacetylase"/>
</dbReference>
<dbReference type="PANTHER" id="PTHR34216">
    <property type="match status" value="1"/>
</dbReference>
<dbReference type="InterPro" id="IPR011330">
    <property type="entry name" value="Glyco_hydro/deAcase_b/a-brl"/>
</dbReference>
<feature type="domain" description="NodB homology" evidence="4">
    <location>
        <begin position="105"/>
        <end position="281"/>
    </location>
</feature>
<proteinExistence type="predicted"/>
<evidence type="ECO:0000256" key="1">
    <source>
        <dbReference type="ARBA" id="ARBA00004613"/>
    </source>
</evidence>
<dbReference type="GO" id="GO:0016810">
    <property type="term" value="F:hydrolase activity, acting on carbon-nitrogen (but not peptide) bonds"/>
    <property type="evidence" value="ECO:0007669"/>
    <property type="project" value="InterPro"/>
</dbReference>